<evidence type="ECO:0000256" key="1">
    <source>
        <dbReference type="SAM" id="Phobius"/>
    </source>
</evidence>
<dbReference type="STRING" id="1658765.Msub_10769"/>
<dbReference type="RefSeq" id="WP_048494772.1">
    <property type="nucleotide sequence ID" value="NZ_LFBU01000001.1"/>
</dbReference>
<comment type="caution">
    <text evidence="2">The sequence shown here is derived from an EMBL/GenBank/DDBJ whole genome shotgun (WGS) entry which is preliminary data.</text>
</comment>
<feature type="transmembrane region" description="Helical" evidence="1">
    <location>
        <begin position="38"/>
        <end position="56"/>
    </location>
</feature>
<feature type="transmembrane region" description="Helical" evidence="1">
    <location>
        <begin position="6"/>
        <end position="26"/>
    </location>
</feature>
<dbReference type="EMBL" id="LFBU01000001">
    <property type="protein sequence ID" value="KMQ74584.1"/>
    <property type="molecule type" value="Genomic_DNA"/>
</dbReference>
<name>A0A0J7J9E5_9GAMM</name>
<evidence type="ECO:0000313" key="2">
    <source>
        <dbReference type="EMBL" id="KMQ74584.1"/>
    </source>
</evidence>
<proteinExistence type="predicted"/>
<dbReference type="Proteomes" id="UP000036102">
    <property type="component" value="Unassembled WGS sequence"/>
</dbReference>
<accession>A0A0J7J9E5</accession>
<feature type="transmembrane region" description="Helical" evidence="1">
    <location>
        <begin position="87"/>
        <end position="107"/>
    </location>
</feature>
<protein>
    <submittedName>
        <fullName evidence="2">Uncharacterized protein</fullName>
    </submittedName>
</protein>
<keyword evidence="1" id="KW-0812">Transmembrane</keyword>
<dbReference type="AlphaFoldDB" id="A0A0J7J9E5"/>
<sequence>MIDTDAQLAYSIFWAAYAIAFVVFFYMMKRLTRFLPLYGLRTLLLAALVALLLTPVESQIFENWWIPAWLFAGYEMILGNADAAGRALFNLGLAGLVMLLVWLLDLVRYRLVSR</sequence>
<evidence type="ECO:0000313" key="3">
    <source>
        <dbReference type="Proteomes" id="UP000036102"/>
    </source>
</evidence>
<keyword evidence="1" id="KW-0472">Membrane</keyword>
<reference evidence="2 3" key="1">
    <citation type="submission" date="2015-06" db="EMBL/GenBank/DDBJ databases">
        <title>Marinobacter subterrani, a genetically tractable neutrophilic iron-oxidizing strain isolated from the Soudan Iron Mine.</title>
        <authorList>
            <person name="Bonis B.M."/>
            <person name="Gralnick J.A."/>
        </authorList>
    </citation>
    <scope>NUCLEOTIDE SEQUENCE [LARGE SCALE GENOMIC DNA]</scope>
    <source>
        <strain evidence="2 3">JG233</strain>
    </source>
</reference>
<gene>
    <name evidence="2" type="ORF">Msub_10769</name>
</gene>
<dbReference type="PATRIC" id="fig|1658765.3.peg.762"/>
<dbReference type="OrthoDB" id="6371116at2"/>
<keyword evidence="3" id="KW-1185">Reference proteome</keyword>
<keyword evidence="1" id="KW-1133">Transmembrane helix</keyword>
<organism evidence="2 3">
    <name type="scientific">Marinobacter subterrani</name>
    <dbReference type="NCBI Taxonomy" id="1658765"/>
    <lineage>
        <taxon>Bacteria</taxon>
        <taxon>Pseudomonadati</taxon>
        <taxon>Pseudomonadota</taxon>
        <taxon>Gammaproteobacteria</taxon>
        <taxon>Pseudomonadales</taxon>
        <taxon>Marinobacteraceae</taxon>
        <taxon>Marinobacter</taxon>
    </lineage>
</organism>